<comment type="caution">
    <text evidence="3">The sequence shown here is derived from an EMBL/GenBank/DDBJ whole genome shotgun (WGS) entry which is preliminary data.</text>
</comment>
<feature type="region of interest" description="Disordered" evidence="1">
    <location>
        <begin position="332"/>
        <end position="351"/>
    </location>
</feature>
<protein>
    <submittedName>
        <fullName evidence="3">Uncharacterized protein</fullName>
    </submittedName>
</protein>
<evidence type="ECO:0000256" key="1">
    <source>
        <dbReference type="SAM" id="MobiDB-lite"/>
    </source>
</evidence>
<keyword evidence="4" id="KW-1185">Reference proteome</keyword>
<evidence type="ECO:0000313" key="4">
    <source>
        <dbReference type="Proteomes" id="UP000015100"/>
    </source>
</evidence>
<evidence type="ECO:0000256" key="2">
    <source>
        <dbReference type="SAM" id="Phobius"/>
    </source>
</evidence>
<feature type="transmembrane region" description="Helical" evidence="2">
    <location>
        <begin position="32"/>
        <end position="50"/>
    </location>
</feature>
<accession>S8AN87</accession>
<dbReference type="OrthoDB" id="5417726at2759"/>
<keyword evidence="2" id="KW-0472">Membrane</keyword>
<sequence>MAPRRGGSSGGSGSINNQCSDYDAFESDYAKAQIGLMGGFLFLFLVLAYCTASRSGKRKKSHQTKSILRWYQYGLALFLILALFIMLIVRYSLVECGVLYSYGEDSTAIGVATVVVNNVVELFMLGLILFVINLRILELAGSTSIRRVLNILGAIFFAIVCVIWAAYIILYGLISYDVGRTTTRSSLLAYSRLVQAYVIIWLLLAIFAVVGSVFAWIRLARKPERKKGITGWIPVMIICLLGYAFYNVVVVFLAYYDSSYGYDRISNLAGYGVSLLFFFGVFFAIFMISRAPGWDWLGSEGPAMQDAYTFSTTTNVQPTGYGQTAYDPMNDPSKRMSHASHMSPTSPAPPYGNTMPYSGNGVYEPQGQTYSSGNWGSGGYSQVHQMPTAYNAPMGAASRDAEHNELTGGR</sequence>
<feature type="transmembrane region" description="Helical" evidence="2">
    <location>
        <begin position="229"/>
        <end position="256"/>
    </location>
</feature>
<gene>
    <name evidence="3" type="ORF">H072_1620</name>
</gene>
<feature type="transmembrane region" description="Helical" evidence="2">
    <location>
        <begin position="268"/>
        <end position="288"/>
    </location>
</feature>
<proteinExistence type="predicted"/>
<keyword evidence="2" id="KW-0812">Transmembrane</keyword>
<name>S8AN87_DACHA</name>
<reference evidence="4" key="2">
    <citation type="submission" date="2013-04" db="EMBL/GenBank/DDBJ databases">
        <title>Genomic mechanisms accounting for the adaptation to parasitism in nematode-trapping fungi.</title>
        <authorList>
            <person name="Ahren D.G."/>
        </authorList>
    </citation>
    <scope>NUCLEOTIDE SEQUENCE [LARGE SCALE GENOMIC DNA]</scope>
    <source>
        <strain evidence="4">CBS 200.50</strain>
    </source>
</reference>
<reference evidence="3 4" key="1">
    <citation type="journal article" date="2013" name="PLoS Genet.">
        <title>Genomic mechanisms accounting for the adaptation to parasitism in nematode-trapping fungi.</title>
        <authorList>
            <person name="Meerupati T."/>
            <person name="Andersson K.M."/>
            <person name="Friman E."/>
            <person name="Kumar D."/>
            <person name="Tunlid A."/>
            <person name="Ahren D."/>
        </authorList>
    </citation>
    <scope>NUCLEOTIDE SEQUENCE [LARGE SCALE GENOMIC DNA]</scope>
    <source>
        <strain evidence="3 4">CBS 200.50</strain>
    </source>
</reference>
<dbReference type="Proteomes" id="UP000015100">
    <property type="component" value="Unassembled WGS sequence"/>
</dbReference>
<evidence type="ECO:0000313" key="3">
    <source>
        <dbReference type="EMBL" id="EPS44395.1"/>
    </source>
</evidence>
<feature type="transmembrane region" description="Helical" evidence="2">
    <location>
        <begin position="109"/>
        <end position="136"/>
    </location>
</feature>
<dbReference type="OMA" id="QITIAFH"/>
<keyword evidence="2" id="KW-1133">Transmembrane helix</keyword>
<dbReference type="AlphaFoldDB" id="S8AN87"/>
<dbReference type="HOGENOM" id="CLU_672635_0_0_1"/>
<dbReference type="eggNOG" id="ENOG502SY61">
    <property type="taxonomic scope" value="Eukaryota"/>
</dbReference>
<organism evidence="3 4">
    <name type="scientific">Dactylellina haptotyla (strain CBS 200.50)</name>
    <name type="common">Nematode-trapping fungus</name>
    <name type="synonym">Monacrosporium haptotylum</name>
    <dbReference type="NCBI Taxonomy" id="1284197"/>
    <lineage>
        <taxon>Eukaryota</taxon>
        <taxon>Fungi</taxon>
        <taxon>Dikarya</taxon>
        <taxon>Ascomycota</taxon>
        <taxon>Pezizomycotina</taxon>
        <taxon>Orbiliomycetes</taxon>
        <taxon>Orbiliales</taxon>
        <taxon>Orbiliaceae</taxon>
        <taxon>Dactylellina</taxon>
    </lineage>
</organism>
<feature type="transmembrane region" description="Helical" evidence="2">
    <location>
        <begin position="148"/>
        <end position="174"/>
    </location>
</feature>
<feature type="transmembrane region" description="Helical" evidence="2">
    <location>
        <begin position="70"/>
        <end position="89"/>
    </location>
</feature>
<feature type="transmembrane region" description="Helical" evidence="2">
    <location>
        <begin position="194"/>
        <end position="217"/>
    </location>
</feature>
<dbReference type="EMBL" id="AQGS01000047">
    <property type="protein sequence ID" value="EPS44395.1"/>
    <property type="molecule type" value="Genomic_DNA"/>
</dbReference>